<feature type="transmembrane region" description="Helical" evidence="2">
    <location>
        <begin position="96"/>
        <end position="116"/>
    </location>
</feature>
<feature type="transmembrane region" description="Helical" evidence="2">
    <location>
        <begin position="475"/>
        <end position="500"/>
    </location>
</feature>
<evidence type="ECO:0000313" key="5">
    <source>
        <dbReference type="Proteomes" id="UP000807469"/>
    </source>
</evidence>
<protein>
    <submittedName>
        <fullName evidence="4">Uncharacterized protein</fullName>
    </submittedName>
</protein>
<dbReference type="PANTHER" id="PTHR35043">
    <property type="entry name" value="TRANSCRIPTION FACTOR DOMAIN-CONTAINING PROTEIN"/>
    <property type="match status" value="1"/>
</dbReference>
<evidence type="ECO:0000256" key="1">
    <source>
        <dbReference type="SAM" id="MobiDB-lite"/>
    </source>
</evidence>
<name>A0A9P5YMZ4_9AGAR</name>
<feature type="region of interest" description="Disordered" evidence="1">
    <location>
        <begin position="284"/>
        <end position="311"/>
    </location>
</feature>
<keyword evidence="2" id="KW-0812">Transmembrane</keyword>
<keyword evidence="5" id="KW-1185">Reference proteome</keyword>
<feature type="transmembrane region" description="Helical" evidence="2">
    <location>
        <begin position="406"/>
        <end position="431"/>
    </location>
</feature>
<comment type="caution">
    <text evidence="4">The sequence shown here is derived from an EMBL/GenBank/DDBJ whole genome shotgun (WGS) entry which is preliminary data.</text>
</comment>
<dbReference type="PANTHER" id="PTHR35043:SF7">
    <property type="entry name" value="TRANSCRIPTION FACTOR DOMAIN-CONTAINING PROTEIN"/>
    <property type="match status" value="1"/>
</dbReference>
<sequence length="526" mass="58844">MPFRQSVNIFLAFGLLALKIALAFPIGSVPSCDESDSSQSLALFPVDLPLHDPRSVWNIVWSCVTTIVACCWVAVHPNMLAEDASRWQVFVHRLKHMAWMIVAPELIICWAIRQWVGARNLMMQEPFAQHNNDKKDQKEKQWTITHGLFLQMGGFVLKITKSPATPDQSTEEVQILTVECLKALVLTNEISLPIIDAREINDRSKRDEFSKTIAIGQTSWFLAQCLTRKAQGLVTTELELVTIAFAALNVFIYYFWLNKPLDPRTTVKVMIMQKQKEAIRDSGVIPSSVSPTSYHPKSEPSISKDAARPSNNRSKPMLTRFWVAFLSFLVIILRKIGMILIVLPLQLIVPLFHGFGSMRLFHRLSSMLLFKEIMSMLFETPEIKHDAKKIPTFYAKSTGDYAQHMLILVGVGAIGGFFGGIHCIGWNYFFLSHAEVIIWRVSSILITAVPGIMAIAAIALYIGATQPAFCNIGEFVGGLLLIVAAAGTIPYLVARILLLVEAFISLRDLPPTALLAVRWTSFLPHV</sequence>
<keyword evidence="3" id="KW-0732">Signal</keyword>
<feature type="signal peptide" evidence="3">
    <location>
        <begin position="1"/>
        <end position="23"/>
    </location>
</feature>
<proteinExistence type="predicted"/>
<reference evidence="4" key="1">
    <citation type="submission" date="2020-11" db="EMBL/GenBank/DDBJ databases">
        <authorList>
            <consortium name="DOE Joint Genome Institute"/>
            <person name="Ahrendt S."/>
            <person name="Riley R."/>
            <person name="Andreopoulos W."/>
            <person name="Labutti K."/>
            <person name="Pangilinan J."/>
            <person name="Ruiz-Duenas F.J."/>
            <person name="Barrasa J.M."/>
            <person name="Sanchez-Garcia M."/>
            <person name="Camarero S."/>
            <person name="Miyauchi S."/>
            <person name="Serrano A."/>
            <person name="Linde D."/>
            <person name="Babiker R."/>
            <person name="Drula E."/>
            <person name="Ayuso-Fernandez I."/>
            <person name="Pacheco R."/>
            <person name="Padilla G."/>
            <person name="Ferreira P."/>
            <person name="Barriuso J."/>
            <person name="Kellner H."/>
            <person name="Castanera R."/>
            <person name="Alfaro M."/>
            <person name="Ramirez L."/>
            <person name="Pisabarro A.G."/>
            <person name="Kuo A."/>
            <person name="Tritt A."/>
            <person name="Lipzen A."/>
            <person name="He G."/>
            <person name="Yan M."/>
            <person name="Ng V."/>
            <person name="Cullen D."/>
            <person name="Martin F."/>
            <person name="Rosso M.-N."/>
            <person name="Henrissat B."/>
            <person name="Hibbett D."/>
            <person name="Martinez A.T."/>
            <person name="Grigoriev I.V."/>
        </authorList>
    </citation>
    <scope>NUCLEOTIDE SEQUENCE</scope>
    <source>
        <strain evidence="4">CIRM-BRFM 674</strain>
    </source>
</reference>
<accession>A0A9P5YMZ4</accession>
<evidence type="ECO:0000313" key="4">
    <source>
        <dbReference type="EMBL" id="KAF9471913.1"/>
    </source>
</evidence>
<feature type="transmembrane region" description="Helical" evidence="2">
    <location>
        <begin position="238"/>
        <end position="256"/>
    </location>
</feature>
<evidence type="ECO:0000256" key="2">
    <source>
        <dbReference type="SAM" id="Phobius"/>
    </source>
</evidence>
<dbReference type="AlphaFoldDB" id="A0A9P5YMZ4"/>
<feature type="transmembrane region" description="Helical" evidence="2">
    <location>
        <begin position="317"/>
        <end position="333"/>
    </location>
</feature>
<evidence type="ECO:0000256" key="3">
    <source>
        <dbReference type="SAM" id="SignalP"/>
    </source>
</evidence>
<dbReference type="OrthoDB" id="9451547at2759"/>
<feature type="transmembrane region" description="Helical" evidence="2">
    <location>
        <begin position="437"/>
        <end position="463"/>
    </location>
</feature>
<dbReference type="Proteomes" id="UP000807469">
    <property type="component" value="Unassembled WGS sequence"/>
</dbReference>
<dbReference type="EMBL" id="MU155604">
    <property type="protein sequence ID" value="KAF9471913.1"/>
    <property type="molecule type" value="Genomic_DNA"/>
</dbReference>
<feature type="transmembrane region" description="Helical" evidence="2">
    <location>
        <begin position="55"/>
        <end position="75"/>
    </location>
</feature>
<feature type="non-terminal residue" evidence="4">
    <location>
        <position position="1"/>
    </location>
</feature>
<feature type="compositionally biased region" description="Polar residues" evidence="1">
    <location>
        <begin position="285"/>
        <end position="295"/>
    </location>
</feature>
<gene>
    <name evidence="4" type="ORF">BDN70DRAFT_845003</name>
</gene>
<feature type="chain" id="PRO_5040435146" evidence="3">
    <location>
        <begin position="24"/>
        <end position="526"/>
    </location>
</feature>
<keyword evidence="2" id="KW-1133">Transmembrane helix</keyword>
<organism evidence="4 5">
    <name type="scientific">Pholiota conissans</name>
    <dbReference type="NCBI Taxonomy" id="109636"/>
    <lineage>
        <taxon>Eukaryota</taxon>
        <taxon>Fungi</taxon>
        <taxon>Dikarya</taxon>
        <taxon>Basidiomycota</taxon>
        <taxon>Agaricomycotina</taxon>
        <taxon>Agaricomycetes</taxon>
        <taxon>Agaricomycetidae</taxon>
        <taxon>Agaricales</taxon>
        <taxon>Agaricineae</taxon>
        <taxon>Strophariaceae</taxon>
        <taxon>Pholiota</taxon>
    </lineage>
</organism>
<keyword evidence="2" id="KW-0472">Membrane</keyword>